<dbReference type="Gene3D" id="4.10.1080.10">
    <property type="entry name" value="TSP type-3 repeat"/>
    <property type="match status" value="1"/>
</dbReference>
<gene>
    <name evidence="2" type="ORF">EDI28_13755</name>
</gene>
<proteinExistence type="predicted"/>
<evidence type="ECO:0000256" key="1">
    <source>
        <dbReference type="SAM" id="MobiDB-lite"/>
    </source>
</evidence>
<dbReference type="EMBL" id="RJLM01000005">
    <property type="protein sequence ID" value="RWX54810.1"/>
    <property type="molecule type" value="Genomic_DNA"/>
</dbReference>
<organism evidence="2 3">
    <name type="scientific">Photobacterium chitinilyticum</name>
    <dbReference type="NCBI Taxonomy" id="2485123"/>
    <lineage>
        <taxon>Bacteria</taxon>
        <taxon>Pseudomonadati</taxon>
        <taxon>Pseudomonadota</taxon>
        <taxon>Gammaproteobacteria</taxon>
        <taxon>Vibrionales</taxon>
        <taxon>Vibrionaceae</taxon>
        <taxon>Photobacterium</taxon>
    </lineage>
</organism>
<keyword evidence="3" id="KW-1185">Reference proteome</keyword>
<feature type="region of interest" description="Disordered" evidence="1">
    <location>
        <begin position="255"/>
        <end position="286"/>
    </location>
</feature>
<feature type="compositionally biased region" description="Basic and acidic residues" evidence="1">
    <location>
        <begin position="257"/>
        <end position="271"/>
    </location>
</feature>
<accession>A0A3S3UKT8</accession>
<dbReference type="Proteomes" id="UP000287563">
    <property type="component" value="Unassembled WGS sequence"/>
</dbReference>
<dbReference type="InterPro" id="IPR028974">
    <property type="entry name" value="TSP_type-3_rpt"/>
</dbReference>
<protein>
    <recommendedName>
        <fullName evidence="4">Thrombospondin</fullName>
    </recommendedName>
</protein>
<dbReference type="PROSITE" id="PS51257">
    <property type="entry name" value="PROKAR_LIPOPROTEIN"/>
    <property type="match status" value="1"/>
</dbReference>
<sequence>MKRHPLAIAVGLGTLLMLAGCDDDNSSNTAVDTPQPTPHPQTTMSVTAIDGYLNKATVWLDLDKDYQLDANEPNVKSGEKGFAELDVSGIENPEQYPIVVKAIIGETIDEDNPGVTVNKDFIMSAPAGSDVVSPLTTMVDMKIRSEGIPAEQAVTEVASMLGIDADLISGDYGDNNPQINTVAVKLVQQSAKSIVSAGILPNSENVLSEDNIANTLADVLAKGDEVGTVLKSDRGDEVSDDYDFERIVSESIVVDSDSDKDGVADSDDKFPNESTEWADADGDTYGDNLADKFPEDATEWADTDGDNYGDNIADKFPEDATEWADTDGDNYGDNIADKFPEDATEWADTDGDNYGDNIADKFPEDATEWADSDGDNYGDNFADKFPEDSTEWFDSDNDNVGDNSDDYPDNAEKSVADITNTAHKTGPVMIHWLSDVREVNTSTVTVVEAFNNGDIRTSESMTYTMAGSNRYFGKEAEVDVLHPNGDFSRSLVWEYDFNQDGLVSFKGKALDRGRRTLQGETFWRYSDEASAQPGGDNGEAPRYFDDLDLAAQIDARDLTGVDIIQSITVTSEMVDTTETITKSVKQYPLNGFDFEAEEYLPDYQYQTVATYNSGLLASYEEWRDWSADGTANASFQLTVNEGLDYTFAYQRPIWANPHGTDFEEYSQYTYVQGKNGELGPQWYELNRQVNWQDGLKTVVQSGKRYLLDETEGRHRKRTNDANPDGMLFSRYQTEIREVSAAETVETSRWAMFAIDDSYFGQDRENFTVLANDMGQDYKIFQRLDNGIWLGHRFAEWGSQNIVDLAGQVEDLRAQNYELAQITSAELPSLSNYDGKILTSSFRIDENGQPVTWHFITNNSVITGNEDGRYQLLDITLTDNGMKEGWLVNDNGSGSVVISVPFTDKPWDWYNAYWRMMVEIDTFNTIEGNTYSWTSWLGEFYLDQAQANARAIELGIGVKEYAVCTEGDTGWDEVNDVPAGSPSYQDFVASATNCQYETVAISDIGGAEFYRMNSRGELRHWVFNTDGTGRYFRNGYPDDLFTWEINSDGIVAIDYGNNALDYFAYVSKDNTRISFKLYSEWTEEGQDLKDIWSSGFTFNRPEDFTVRSCKVNLSSATMDDFTNAIQSCGGHYVVTEEDAAEIVNTKFVRVRGAGDTRAYRFNNDNSVDYYRAGESRVDDTRSWERTDEGYLKVIWDSSNPAEYMLLANLLYSDDQSSFIIYDVYQEDGQWIKDVWSIVFREYEGKEITECNEGNSPWNSELDQPAAYNRIADYYEAVDNCRVRTDDQVLTFTEDMLVGNNDKSSTWALLYTEGTDEQGAPVYVEEERIRFDPNNKGAFVDAEDGEFGFDWQIDDGRLLLSITHQDYVGSTENLSIVESDGEYFSVKTFWIDTSGEWANPAPAEGEGEVSSLLFKQVSKE</sequence>
<reference evidence="2 3" key="1">
    <citation type="submission" date="2018-11" db="EMBL/GenBank/DDBJ databases">
        <title>Photobacterium sp. BEI247 sp. nov., a marine bacterium isolated from Yongle Blue Hole in the South China Sea.</title>
        <authorList>
            <person name="Wang X."/>
        </authorList>
    </citation>
    <scope>NUCLEOTIDE SEQUENCE [LARGE SCALE GENOMIC DNA]</scope>
    <source>
        <strain evidence="3">BEI247</strain>
    </source>
</reference>
<evidence type="ECO:0008006" key="4">
    <source>
        <dbReference type="Google" id="ProtNLM"/>
    </source>
</evidence>
<name>A0A3S3UKT8_9GAMM</name>
<evidence type="ECO:0000313" key="3">
    <source>
        <dbReference type="Proteomes" id="UP000287563"/>
    </source>
</evidence>
<evidence type="ECO:0000313" key="2">
    <source>
        <dbReference type="EMBL" id="RWX54810.1"/>
    </source>
</evidence>
<dbReference type="GO" id="GO:0005509">
    <property type="term" value="F:calcium ion binding"/>
    <property type="evidence" value="ECO:0007669"/>
    <property type="project" value="InterPro"/>
</dbReference>
<comment type="caution">
    <text evidence="2">The sequence shown here is derived from an EMBL/GenBank/DDBJ whole genome shotgun (WGS) entry which is preliminary data.</text>
</comment>